<dbReference type="PANTHER" id="PTHR43318:SF1">
    <property type="entry name" value="POLYSACCHARIDE BIOSYNTHESIS PROTEIN EPSC-RELATED"/>
    <property type="match status" value="1"/>
</dbReference>
<dbReference type="InterPro" id="IPR051203">
    <property type="entry name" value="Polysaccharide_Synthase-Rel"/>
</dbReference>
<dbReference type="AlphaFoldDB" id="A0A0F9IR66"/>
<evidence type="ECO:0000256" key="1">
    <source>
        <dbReference type="ARBA" id="ARBA00007430"/>
    </source>
</evidence>
<comment type="similarity">
    <text evidence="1">Belongs to the polysaccharide synthase family.</text>
</comment>
<dbReference type="Gene3D" id="3.40.50.720">
    <property type="entry name" value="NAD(P)-binding Rossmann-like Domain"/>
    <property type="match status" value="1"/>
</dbReference>
<dbReference type="PANTHER" id="PTHR43318">
    <property type="entry name" value="UDP-N-ACETYLGLUCOSAMINE 4,6-DEHYDRATASE"/>
    <property type="match status" value="1"/>
</dbReference>
<dbReference type="InterPro" id="IPR036291">
    <property type="entry name" value="NAD(P)-bd_dom_sf"/>
</dbReference>
<dbReference type="Pfam" id="PF02719">
    <property type="entry name" value="Polysacc_synt_2"/>
    <property type="match status" value="1"/>
</dbReference>
<dbReference type="InterPro" id="IPR003869">
    <property type="entry name" value="Polysac_CapD-like"/>
</dbReference>
<organism evidence="3">
    <name type="scientific">marine sediment metagenome</name>
    <dbReference type="NCBI Taxonomy" id="412755"/>
    <lineage>
        <taxon>unclassified sequences</taxon>
        <taxon>metagenomes</taxon>
        <taxon>ecological metagenomes</taxon>
    </lineage>
</organism>
<name>A0A0F9IR66_9ZZZZ</name>
<evidence type="ECO:0000313" key="3">
    <source>
        <dbReference type="EMBL" id="KKL96225.1"/>
    </source>
</evidence>
<comment type="caution">
    <text evidence="3">The sequence shown here is derived from an EMBL/GenBank/DDBJ whole genome shotgun (WGS) entry which is preliminary data.</text>
</comment>
<evidence type="ECO:0000259" key="2">
    <source>
        <dbReference type="Pfam" id="PF02719"/>
    </source>
</evidence>
<gene>
    <name evidence="3" type="ORF">LCGC14_1846570</name>
</gene>
<reference evidence="3" key="1">
    <citation type="journal article" date="2015" name="Nature">
        <title>Complex archaea that bridge the gap between prokaryotes and eukaryotes.</title>
        <authorList>
            <person name="Spang A."/>
            <person name="Saw J.H."/>
            <person name="Jorgensen S.L."/>
            <person name="Zaremba-Niedzwiedzka K."/>
            <person name="Martijn J."/>
            <person name="Lind A.E."/>
            <person name="van Eijk R."/>
            <person name="Schleper C."/>
            <person name="Guy L."/>
            <person name="Ettema T.J."/>
        </authorList>
    </citation>
    <scope>NUCLEOTIDE SEQUENCE</scope>
</reference>
<proteinExistence type="inferred from homology"/>
<sequence>FSMVRFGNVLGSSGSVVPLFQEQVSRGGPLTVTDRGVARYFMTVEEAVRLVLQAGSLAQGGEVFVLDMGKPVPIVKLARQVIETAGYTVRDENNPDGDIEIEITGLRPGEKMIEELTLSGVLINTAHPKIYSAREDGLNELEIASVLRELREALVANDEGLARQVVYRWVEGFAAPEVLRKSS</sequence>
<feature type="domain" description="Polysaccharide biosynthesis protein CapD-like" evidence="2">
    <location>
        <begin position="1"/>
        <end position="133"/>
    </location>
</feature>
<feature type="non-terminal residue" evidence="3">
    <location>
        <position position="1"/>
    </location>
</feature>
<dbReference type="EMBL" id="LAZR01018486">
    <property type="protein sequence ID" value="KKL96225.1"/>
    <property type="molecule type" value="Genomic_DNA"/>
</dbReference>
<dbReference type="SUPFAM" id="SSF51735">
    <property type="entry name" value="NAD(P)-binding Rossmann-fold domains"/>
    <property type="match status" value="1"/>
</dbReference>
<accession>A0A0F9IR66</accession>
<protein>
    <recommendedName>
        <fullName evidence="2">Polysaccharide biosynthesis protein CapD-like domain-containing protein</fullName>
    </recommendedName>
</protein>